<keyword evidence="1" id="KW-1133">Transmembrane helix</keyword>
<keyword evidence="3" id="KW-0479">Metal-binding</keyword>
<protein>
    <submittedName>
        <fullName evidence="3">Putative zinc-finger</fullName>
    </submittedName>
</protein>
<dbReference type="OrthoDB" id="6194834at2"/>
<evidence type="ECO:0000259" key="2">
    <source>
        <dbReference type="Pfam" id="PF13490"/>
    </source>
</evidence>
<organism evidence="3 4">
    <name type="scientific">Anaerotignum lactatifermentans DSM 14214</name>
    <dbReference type="NCBI Taxonomy" id="1121323"/>
    <lineage>
        <taxon>Bacteria</taxon>
        <taxon>Bacillati</taxon>
        <taxon>Bacillota</taxon>
        <taxon>Clostridia</taxon>
        <taxon>Lachnospirales</taxon>
        <taxon>Anaerotignaceae</taxon>
        <taxon>Anaerotignum</taxon>
    </lineage>
</organism>
<accession>A0A1M6TH90</accession>
<dbReference type="EMBL" id="FRAH01000033">
    <property type="protein sequence ID" value="SHK56371.1"/>
    <property type="molecule type" value="Genomic_DNA"/>
</dbReference>
<dbReference type="Pfam" id="PF13490">
    <property type="entry name" value="zf-HC2"/>
    <property type="match status" value="1"/>
</dbReference>
<gene>
    <name evidence="3" type="ORF">SAMN02745138_01951</name>
</gene>
<evidence type="ECO:0000256" key="1">
    <source>
        <dbReference type="SAM" id="Phobius"/>
    </source>
</evidence>
<dbReference type="InterPro" id="IPR027383">
    <property type="entry name" value="Znf_put"/>
</dbReference>
<name>A0A1M6TH90_9FIRM</name>
<dbReference type="RefSeq" id="WP_072851346.1">
    <property type="nucleotide sequence ID" value="NZ_FRAH01000033.1"/>
</dbReference>
<dbReference type="GO" id="GO:0008270">
    <property type="term" value="F:zinc ion binding"/>
    <property type="evidence" value="ECO:0007669"/>
    <property type="project" value="UniProtKB-KW"/>
</dbReference>
<dbReference type="Proteomes" id="UP000183975">
    <property type="component" value="Unassembled WGS sequence"/>
</dbReference>
<keyword evidence="3" id="KW-0862">Zinc</keyword>
<evidence type="ECO:0000313" key="3">
    <source>
        <dbReference type="EMBL" id="SHK56371.1"/>
    </source>
</evidence>
<keyword evidence="4" id="KW-1185">Reference proteome</keyword>
<keyword evidence="1" id="KW-0472">Membrane</keyword>
<reference evidence="3 4" key="1">
    <citation type="submission" date="2016-11" db="EMBL/GenBank/DDBJ databases">
        <authorList>
            <person name="Jaros S."/>
            <person name="Januszkiewicz K."/>
            <person name="Wedrychowicz H."/>
        </authorList>
    </citation>
    <scope>NUCLEOTIDE SEQUENCE [LARGE SCALE GENOMIC DNA]</scope>
    <source>
        <strain evidence="3 4">DSM 14214</strain>
    </source>
</reference>
<evidence type="ECO:0000313" key="4">
    <source>
        <dbReference type="Proteomes" id="UP000183975"/>
    </source>
</evidence>
<feature type="transmembrane region" description="Helical" evidence="1">
    <location>
        <begin position="78"/>
        <end position="99"/>
    </location>
</feature>
<dbReference type="AlphaFoldDB" id="A0A1M6TH90"/>
<proteinExistence type="predicted"/>
<keyword evidence="1" id="KW-0812">Transmembrane</keyword>
<keyword evidence="3" id="KW-0863">Zinc-finger</keyword>
<feature type="domain" description="Putative zinc-finger" evidence="2">
    <location>
        <begin position="6"/>
        <end position="39"/>
    </location>
</feature>
<sequence>MEKISCSIAKDLLPLYIEGILSEETTQVVEMHLQTCENCKKDFEIMRQDFVFPSAPKIQEENEKILKELKHQLKIKRILTAVVAVFVTIAVIISGYMVYTNVGEVYDFFTEDNMVVLRDIHTEDAWKPVDFNGEEYLNYDHLICKKKMVVHIDSTSAVTFRISDTEGNIVIDEQTLEPGESASLKELKRNTDYQVEVKADGDFVMIRII</sequence>